<accession>A0A1H9J6C8</accession>
<dbReference type="STRING" id="489703.SAMN04488038_11129"/>
<dbReference type="Pfam" id="PF14255">
    <property type="entry name" value="Zn_ribbon_21"/>
    <property type="match status" value="1"/>
</dbReference>
<evidence type="ECO:0000313" key="1">
    <source>
        <dbReference type="EMBL" id="SEQ82175.1"/>
    </source>
</evidence>
<dbReference type="EMBL" id="FOFS01000011">
    <property type="protein sequence ID" value="SEQ82175.1"/>
    <property type="molecule type" value="Genomic_DNA"/>
</dbReference>
<dbReference type="PIRSF" id="PIRSF037225">
    <property type="entry name" value="UCP037225"/>
    <property type="match status" value="1"/>
</dbReference>
<dbReference type="OrthoDB" id="9814566at2"/>
<dbReference type="InterPro" id="IPR017143">
    <property type="entry name" value="UCP037225"/>
</dbReference>
<gene>
    <name evidence="1" type="ORF">SAMN04488038_11129</name>
</gene>
<name>A0A1H9J6C8_9GAMM</name>
<keyword evidence="2" id="KW-1185">Reference proteome</keyword>
<dbReference type="Proteomes" id="UP000199233">
    <property type="component" value="Unassembled WGS sequence"/>
</dbReference>
<dbReference type="RefSeq" id="WP_093287419.1">
    <property type="nucleotide sequence ID" value="NZ_FOFS01000011.1"/>
</dbReference>
<dbReference type="InterPro" id="IPR025990">
    <property type="entry name" value="zinc_ribbon_bacterial"/>
</dbReference>
<evidence type="ECO:0000313" key="2">
    <source>
        <dbReference type="Proteomes" id="UP000199233"/>
    </source>
</evidence>
<reference evidence="1 2" key="1">
    <citation type="submission" date="2016-10" db="EMBL/GenBank/DDBJ databases">
        <authorList>
            <person name="de Groot N.N."/>
        </authorList>
    </citation>
    <scope>NUCLEOTIDE SEQUENCE [LARGE SCALE GENOMIC DNA]</scope>
    <source>
        <strain evidence="1 2">DSM 25927</strain>
    </source>
</reference>
<protein>
    <submittedName>
        <fullName evidence="1">Cysteine-rich CPXCG</fullName>
    </submittedName>
</protein>
<organism evidence="1 2">
    <name type="scientific">Solimonas aquatica</name>
    <dbReference type="NCBI Taxonomy" id="489703"/>
    <lineage>
        <taxon>Bacteria</taxon>
        <taxon>Pseudomonadati</taxon>
        <taxon>Pseudomonadota</taxon>
        <taxon>Gammaproteobacteria</taxon>
        <taxon>Nevskiales</taxon>
        <taxon>Nevskiaceae</taxon>
        <taxon>Solimonas</taxon>
    </lineage>
</organism>
<proteinExistence type="predicted"/>
<sequence length="63" mass="6894">MLEEVTVTCPACWEAIQLDIDLSAGEVQDYTEDCPVCCRPMAVHVQLGEEGELPLVDVSPESE</sequence>
<dbReference type="AlphaFoldDB" id="A0A1H9J6C8"/>